<accession>A0ABQ5EQ78</accession>
<feature type="compositionally biased region" description="Basic and acidic residues" evidence="1">
    <location>
        <begin position="194"/>
        <end position="216"/>
    </location>
</feature>
<evidence type="ECO:0000313" key="2">
    <source>
        <dbReference type="EMBL" id="GJT53136.1"/>
    </source>
</evidence>
<sequence>MCLIIILWDPVLLMIFSDKQMATFISLIMENSINGKGVHANMAGANQHMTYTDTNLVNFIDVSYLKIKGKQTREPFLLSDHVSTEFGELVHLDLWGPYKVTSRDGFKLPTSVLNGKSPHDLVYNKPPSLKHLRSFGCFAYATILNIHDKFGSGSEECVLFFEDIFPFKQNVSSTIDNYVQDVNDLNFFNTNSLDDLHDIPNDEERMNPSPKRHDTPLSHSSSPSTSSNENDGEHFQDANAFASDSERSADLEENIVNSEGDDLQDHP</sequence>
<reference evidence="2" key="2">
    <citation type="submission" date="2022-01" db="EMBL/GenBank/DDBJ databases">
        <authorList>
            <person name="Yamashiro T."/>
            <person name="Shiraishi A."/>
            <person name="Satake H."/>
            <person name="Nakayama K."/>
        </authorList>
    </citation>
    <scope>NUCLEOTIDE SEQUENCE</scope>
</reference>
<gene>
    <name evidence="2" type="ORF">Tco_0988190</name>
</gene>
<dbReference type="Proteomes" id="UP001151760">
    <property type="component" value="Unassembled WGS sequence"/>
</dbReference>
<reference evidence="2" key="1">
    <citation type="journal article" date="2022" name="Int. J. Mol. Sci.">
        <title>Draft Genome of Tanacetum Coccineum: Genomic Comparison of Closely Related Tanacetum-Family Plants.</title>
        <authorList>
            <person name="Yamashiro T."/>
            <person name="Shiraishi A."/>
            <person name="Nakayama K."/>
            <person name="Satake H."/>
        </authorList>
    </citation>
    <scope>NUCLEOTIDE SEQUENCE</scope>
</reference>
<evidence type="ECO:0000313" key="3">
    <source>
        <dbReference type="Proteomes" id="UP001151760"/>
    </source>
</evidence>
<feature type="compositionally biased region" description="Low complexity" evidence="1">
    <location>
        <begin position="218"/>
        <end position="227"/>
    </location>
</feature>
<protein>
    <submittedName>
        <fullName evidence="2">Uncharacterized protein</fullName>
    </submittedName>
</protein>
<organism evidence="2 3">
    <name type="scientific">Tanacetum coccineum</name>
    <dbReference type="NCBI Taxonomy" id="301880"/>
    <lineage>
        <taxon>Eukaryota</taxon>
        <taxon>Viridiplantae</taxon>
        <taxon>Streptophyta</taxon>
        <taxon>Embryophyta</taxon>
        <taxon>Tracheophyta</taxon>
        <taxon>Spermatophyta</taxon>
        <taxon>Magnoliopsida</taxon>
        <taxon>eudicotyledons</taxon>
        <taxon>Gunneridae</taxon>
        <taxon>Pentapetalae</taxon>
        <taxon>asterids</taxon>
        <taxon>campanulids</taxon>
        <taxon>Asterales</taxon>
        <taxon>Asteraceae</taxon>
        <taxon>Asteroideae</taxon>
        <taxon>Anthemideae</taxon>
        <taxon>Anthemidinae</taxon>
        <taxon>Tanacetum</taxon>
    </lineage>
</organism>
<name>A0ABQ5EQ78_9ASTR</name>
<proteinExistence type="predicted"/>
<evidence type="ECO:0000256" key="1">
    <source>
        <dbReference type="SAM" id="MobiDB-lite"/>
    </source>
</evidence>
<keyword evidence="3" id="KW-1185">Reference proteome</keyword>
<feature type="region of interest" description="Disordered" evidence="1">
    <location>
        <begin position="193"/>
        <end position="267"/>
    </location>
</feature>
<comment type="caution">
    <text evidence="2">The sequence shown here is derived from an EMBL/GenBank/DDBJ whole genome shotgun (WGS) entry which is preliminary data.</text>
</comment>
<dbReference type="EMBL" id="BQNB010016559">
    <property type="protein sequence ID" value="GJT53136.1"/>
    <property type="molecule type" value="Genomic_DNA"/>
</dbReference>